<dbReference type="PROSITE" id="PS51257">
    <property type="entry name" value="PROKAR_LIPOPROTEIN"/>
    <property type="match status" value="1"/>
</dbReference>
<protein>
    <submittedName>
        <fullName evidence="1">Uncharacterized protein</fullName>
    </submittedName>
</protein>
<name>A0AAP8MCZ3_9GAMM</name>
<dbReference type="Proteomes" id="UP000235162">
    <property type="component" value="Unassembled WGS sequence"/>
</dbReference>
<dbReference type="EMBL" id="PKUR01000003">
    <property type="protein sequence ID" value="PLW85541.1"/>
    <property type="molecule type" value="Genomic_DNA"/>
</dbReference>
<evidence type="ECO:0000313" key="1">
    <source>
        <dbReference type="EMBL" id="PLW85541.1"/>
    </source>
</evidence>
<keyword evidence="2" id="KW-1185">Reference proteome</keyword>
<comment type="caution">
    <text evidence="1">The sequence shown here is derived from an EMBL/GenBank/DDBJ whole genome shotgun (WGS) entry which is preliminary data.</text>
</comment>
<evidence type="ECO:0000313" key="2">
    <source>
        <dbReference type="Proteomes" id="UP000235162"/>
    </source>
</evidence>
<organism evidence="1 2">
    <name type="scientific">Halioglobus japonicus</name>
    <dbReference type="NCBI Taxonomy" id="930805"/>
    <lineage>
        <taxon>Bacteria</taxon>
        <taxon>Pseudomonadati</taxon>
        <taxon>Pseudomonadota</taxon>
        <taxon>Gammaproteobacteria</taxon>
        <taxon>Cellvibrionales</taxon>
        <taxon>Halieaceae</taxon>
        <taxon>Halioglobus</taxon>
    </lineage>
</organism>
<reference evidence="1 2" key="1">
    <citation type="submission" date="2018-01" db="EMBL/GenBank/DDBJ databases">
        <title>The draft genome sequence of Halioglobus japonicus S1-36.</title>
        <authorList>
            <person name="Du Z.-J."/>
            <person name="Shi M.-J."/>
        </authorList>
    </citation>
    <scope>NUCLEOTIDE SEQUENCE [LARGE SCALE GENOMIC DNA]</scope>
    <source>
        <strain evidence="1 2">S1-36</strain>
    </source>
</reference>
<dbReference type="AlphaFoldDB" id="A0AAP8MCZ3"/>
<accession>A0AAP8MCZ3</accession>
<proteinExistence type="predicted"/>
<gene>
    <name evidence="1" type="ORF">C0029_13050</name>
</gene>
<sequence>MALRFIYEGQIALLAIVFLHIGSACLQIHTVAFGTVRGAGSGYKQACAEHTQCCFNNHIFASHP</sequence>